<organism evidence="8 9">
    <name type="scientific">Porphyromonas miyakawae</name>
    <dbReference type="NCBI Taxonomy" id="3137470"/>
    <lineage>
        <taxon>Bacteria</taxon>
        <taxon>Pseudomonadati</taxon>
        <taxon>Bacteroidota</taxon>
        <taxon>Bacteroidia</taxon>
        <taxon>Bacteroidales</taxon>
        <taxon>Porphyromonadaceae</taxon>
        <taxon>Porphyromonas</taxon>
    </lineage>
</organism>
<dbReference type="InterPro" id="IPR006140">
    <property type="entry name" value="D-isomer_DH_NAD-bd"/>
</dbReference>
<dbReference type="RefSeq" id="WP_411915109.1">
    <property type="nucleotide sequence ID" value="NZ_BAAFSF010000001.1"/>
</dbReference>
<evidence type="ECO:0000256" key="5">
    <source>
        <dbReference type="HAMAP-Rule" id="MF_01825"/>
    </source>
</evidence>
<dbReference type="InterPro" id="IPR006139">
    <property type="entry name" value="D-isomer_2_OHA_DH_cat_dom"/>
</dbReference>
<dbReference type="SUPFAM" id="SSF52283">
    <property type="entry name" value="Formate/glycerate dehydrogenase catalytic domain-like"/>
    <property type="match status" value="1"/>
</dbReference>
<evidence type="ECO:0000256" key="3">
    <source>
        <dbReference type="ARBA" id="ARBA00023027"/>
    </source>
</evidence>
<dbReference type="Pfam" id="PF02826">
    <property type="entry name" value="2-Hacid_dh_C"/>
    <property type="match status" value="1"/>
</dbReference>
<feature type="binding site" evidence="5">
    <location>
        <position position="149"/>
    </location>
    <ligand>
        <name>NAD(+)</name>
        <dbReference type="ChEBI" id="CHEBI:57540"/>
    </ligand>
</feature>
<reference evidence="8 9" key="1">
    <citation type="journal article" date="2025" name="Int. J. Syst. Evol. Microbiol.">
        <title>Desulfovibrio falkowii sp. nov., Porphyromonas miyakawae sp. nov., Mediterraneibacter flintii sp. nov. and Owariibacterium komagatae gen. nov., sp. nov., isolated from human faeces.</title>
        <authorList>
            <person name="Hamaguchi T."/>
            <person name="Ohara M."/>
            <person name="Hisatomi A."/>
            <person name="Sekiguchi K."/>
            <person name="Takeda J.I."/>
            <person name="Ueyama J."/>
            <person name="Ito M."/>
            <person name="Nishiwaki H."/>
            <person name="Ogi T."/>
            <person name="Hirayama M."/>
            <person name="Ohkuma M."/>
            <person name="Sakamoto M."/>
            <person name="Ohno K."/>
        </authorList>
    </citation>
    <scope>NUCLEOTIDE SEQUENCE [LARGE SCALE GENOMIC DNA]</scope>
    <source>
        <strain evidence="8 9">13CB11C</strain>
    </source>
</reference>
<dbReference type="InterPro" id="IPR036291">
    <property type="entry name" value="NAD(P)-bd_dom_sf"/>
</dbReference>
<keyword evidence="4 5" id="KW-0664">Pyridoxine biosynthesis</keyword>
<evidence type="ECO:0000256" key="4">
    <source>
        <dbReference type="ARBA" id="ARBA00023096"/>
    </source>
</evidence>
<comment type="pathway">
    <text evidence="5">Cofactor biosynthesis; pyridoxine 5'-phosphate biosynthesis; pyridoxine 5'-phosphate from D-erythrose 4-phosphate: step 2/5.</text>
</comment>
<dbReference type="EMBL" id="BAAFSF010000001">
    <property type="protein sequence ID" value="GAB1251295.1"/>
    <property type="molecule type" value="Genomic_DNA"/>
</dbReference>
<feature type="binding site" evidence="5">
    <location>
        <position position="235"/>
    </location>
    <ligand>
        <name>NAD(+)</name>
        <dbReference type="ChEBI" id="CHEBI:57540"/>
    </ligand>
</feature>
<dbReference type="EC" id="1.1.1.290" evidence="5"/>
<keyword evidence="9" id="KW-1185">Reference proteome</keyword>
<dbReference type="Proteomes" id="UP001628220">
    <property type="component" value="Unassembled WGS sequence"/>
</dbReference>
<dbReference type="Gene3D" id="3.30.1370.170">
    <property type="match status" value="1"/>
</dbReference>
<protein>
    <recommendedName>
        <fullName evidence="5">Erythronate-4-phosphate dehydrogenase</fullName>
        <ecNumber evidence="5">1.1.1.290</ecNumber>
    </recommendedName>
</protein>
<evidence type="ECO:0000256" key="2">
    <source>
        <dbReference type="ARBA" id="ARBA00023002"/>
    </source>
</evidence>
<evidence type="ECO:0000313" key="9">
    <source>
        <dbReference type="Proteomes" id="UP001628220"/>
    </source>
</evidence>
<comment type="catalytic activity">
    <reaction evidence="5">
        <text>4-phospho-D-erythronate + NAD(+) = (R)-3-hydroxy-2-oxo-4-phosphooxybutanoate + NADH + H(+)</text>
        <dbReference type="Rhea" id="RHEA:18829"/>
        <dbReference type="ChEBI" id="CHEBI:15378"/>
        <dbReference type="ChEBI" id="CHEBI:57540"/>
        <dbReference type="ChEBI" id="CHEBI:57945"/>
        <dbReference type="ChEBI" id="CHEBI:58538"/>
        <dbReference type="ChEBI" id="CHEBI:58766"/>
        <dbReference type="EC" id="1.1.1.290"/>
    </reaction>
</comment>
<feature type="binding site" evidence="5">
    <location>
        <position position="260"/>
    </location>
    <ligand>
        <name>NAD(+)</name>
        <dbReference type="ChEBI" id="CHEBI:57540"/>
    </ligand>
</feature>
<accession>A0ABQ0E0P7</accession>
<sequence>MIRLIVDKAIPYVENILPHYFEVLFLSAKEITHARIVQYGAEGLIIRTVTRCDESLLSGTNIRFISTATAGTDHIDKAYCHRQGIALSNAAGCNAPAVAQWLFAALAKRAIRLERPLQEETLGIVGVGHVGTSVAKEAALLGMKTLLCDPPLALRVFDKPFQSLKDLTEDCSILTFHVPLIKDGDYPTYHLMGDALLRWVGPNTALVNASRGAVADTSALLTACEQKQVGDLLIDCWEGEPLISRALLDKVVVATPHIAGYSAESKARSSKSVVTATAHFFGIEIAQDELDQITPPPLENNIIDASNFGDLTIEKTLLHTVSLDAIEQSFRANPEQFESLRTSYSFHREPSCWQVKHVAPRFAATLVSLGFEVL</sequence>
<feature type="binding site" evidence="5">
    <location>
        <position position="48"/>
    </location>
    <ligand>
        <name>substrate</name>
    </ligand>
</feature>
<keyword evidence="3 5" id="KW-0520">NAD</keyword>
<feature type="active site" evidence="5">
    <location>
        <position position="211"/>
    </location>
</feature>
<evidence type="ECO:0000256" key="1">
    <source>
        <dbReference type="ARBA" id="ARBA00022490"/>
    </source>
</evidence>
<comment type="subcellular location">
    <subcellularLocation>
        <location evidence="5">Cytoplasm</location>
    </subcellularLocation>
</comment>
<dbReference type="InterPro" id="IPR020921">
    <property type="entry name" value="Erythronate-4-P_DHase"/>
</dbReference>
<dbReference type="Pfam" id="PF00389">
    <property type="entry name" value="2-Hacid_dh"/>
    <property type="match status" value="1"/>
</dbReference>
<feature type="domain" description="D-isomer specific 2-hydroxyacid dehydrogenase catalytic" evidence="6">
    <location>
        <begin position="18"/>
        <end position="281"/>
    </location>
</feature>
<dbReference type="Gene3D" id="3.40.50.720">
    <property type="entry name" value="NAD(P)-binding Rossmann-like Domain"/>
    <property type="match status" value="2"/>
</dbReference>
<dbReference type="InterPro" id="IPR038251">
    <property type="entry name" value="PdxB_dimer_sf"/>
</dbReference>
<name>A0ABQ0E0P7_9PORP</name>
<evidence type="ECO:0000259" key="6">
    <source>
        <dbReference type="Pfam" id="PF00389"/>
    </source>
</evidence>
<dbReference type="PROSITE" id="PS00065">
    <property type="entry name" value="D_2_HYDROXYACID_DH_1"/>
    <property type="match status" value="1"/>
</dbReference>
<comment type="subunit">
    <text evidence="5">Homodimer.</text>
</comment>
<feature type="domain" description="D-isomer specific 2-hydroxyacid dehydrogenase NAD-binding" evidence="7">
    <location>
        <begin position="109"/>
        <end position="259"/>
    </location>
</feature>
<dbReference type="CDD" id="cd12158">
    <property type="entry name" value="ErythrP_dh"/>
    <property type="match status" value="1"/>
</dbReference>
<dbReference type="InterPro" id="IPR050223">
    <property type="entry name" value="D-isomer_2-hydroxyacid_DH"/>
</dbReference>
<feature type="active site" description="Proton donor" evidence="5">
    <location>
        <position position="257"/>
    </location>
</feature>
<keyword evidence="1 5" id="KW-0963">Cytoplasm</keyword>
<evidence type="ECO:0000313" key="8">
    <source>
        <dbReference type="EMBL" id="GAB1251295.1"/>
    </source>
</evidence>
<comment type="function">
    <text evidence="5">Catalyzes the oxidation of erythronate-4-phosphate to 3-hydroxy-2-oxo-4-phosphonooxybutanoate.</text>
</comment>
<dbReference type="InterPro" id="IPR029752">
    <property type="entry name" value="D-isomer_DH_CS1"/>
</dbReference>
<comment type="caution">
    <text evidence="8">The sequence shown here is derived from an EMBL/GenBank/DDBJ whole genome shotgun (WGS) entry which is preliminary data.</text>
</comment>
<feature type="binding site" evidence="5">
    <location>
        <position position="261"/>
    </location>
    <ligand>
        <name>substrate</name>
    </ligand>
</feature>
<comment type="caution">
    <text evidence="5">Lacks conserved residue(s) required for the propagation of feature annotation.</text>
</comment>
<dbReference type="SUPFAM" id="SSF51735">
    <property type="entry name" value="NAD(P)-binding Rossmann-fold domains"/>
    <property type="match status" value="1"/>
</dbReference>
<keyword evidence="2 5" id="KW-0560">Oxidoreductase</keyword>
<gene>
    <name evidence="5 8" type="primary">pdxB</name>
    <name evidence="8" type="ORF">Tsumi_03990</name>
</gene>
<evidence type="ECO:0000259" key="7">
    <source>
        <dbReference type="Pfam" id="PF02826"/>
    </source>
</evidence>
<dbReference type="PANTHER" id="PTHR10996:SF178">
    <property type="entry name" value="2-HYDROXYACID DEHYDROGENASE YGL185C-RELATED"/>
    <property type="match status" value="1"/>
</dbReference>
<dbReference type="PANTHER" id="PTHR10996">
    <property type="entry name" value="2-HYDROXYACID DEHYDROGENASE-RELATED"/>
    <property type="match status" value="1"/>
</dbReference>
<feature type="binding site" evidence="5">
    <location>
        <begin position="209"/>
        <end position="211"/>
    </location>
    <ligand>
        <name>NAD(+)</name>
        <dbReference type="ChEBI" id="CHEBI:57540"/>
    </ligand>
</feature>
<comment type="similarity">
    <text evidence="5">Belongs to the D-isomer specific 2-hydroxyacid dehydrogenase family. PdxB subfamily.</text>
</comment>
<feature type="binding site" evidence="5">
    <location>
        <position position="69"/>
    </location>
    <ligand>
        <name>substrate</name>
    </ligand>
</feature>
<feature type="active site" evidence="5">
    <location>
        <position position="240"/>
    </location>
</feature>
<dbReference type="HAMAP" id="MF_01825">
    <property type="entry name" value="PdxB"/>
    <property type="match status" value="1"/>
</dbReference>
<proteinExistence type="inferred from homology"/>